<evidence type="ECO:0000256" key="4">
    <source>
        <dbReference type="ARBA" id="ARBA00022619"/>
    </source>
</evidence>
<keyword evidence="4" id="KW-0686">Riboflavin biosynthesis</keyword>
<reference evidence="6 7" key="1">
    <citation type="submission" date="2019-07" db="EMBL/GenBank/DDBJ databases">
        <title>Genome sequencing of lignin-degrading bacterial isolates.</title>
        <authorList>
            <person name="Gladden J."/>
        </authorList>
    </citation>
    <scope>NUCLEOTIDE SEQUENCE [LARGE SCALE GENOMIC DNA]</scope>
    <source>
        <strain evidence="6 7">J45</strain>
    </source>
</reference>
<dbReference type="GO" id="GO:0005829">
    <property type="term" value="C:cytosol"/>
    <property type="evidence" value="ECO:0007669"/>
    <property type="project" value="TreeGrafter"/>
</dbReference>
<keyword evidence="5" id="KW-0479">Metal-binding</keyword>
<protein>
    <recommendedName>
        <fullName evidence="3">3,4-dihydroxy-2-butanone-4-phosphate synthase</fullName>
        <ecNumber evidence="3">4.1.99.12</ecNumber>
    </recommendedName>
</protein>
<name>A0A562DZ86_RHORH</name>
<dbReference type="PANTHER" id="PTHR21327">
    <property type="entry name" value="GTP CYCLOHYDROLASE II-RELATED"/>
    <property type="match status" value="1"/>
</dbReference>
<evidence type="ECO:0000256" key="1">
    <source>
        <dbReference type="ARBA" id="ARBA00002284"/>
    </source>
</evidence>
<dbReference type="GO" id="GO:0009231">
    <property type="term" value="P:riboflavin biosynthetic process"/>
    <property type="evidence" value="ECO:0007669"/>
    <property type="project" value="UniProtKB-UniPathway"/>
</dbReference>
<comment type="pathway">
    <text evidence="2">Cofactor biosynthesis; riboflavin biosynthesis; 2-hydroxy-3-oxobutyl phosphate from D-ribulose 5-phosphate: step 1/1.</text>
</comment>
<dbReference type="UniPathway" id="UPA00275">
    <property type="reaction ID" value="UER00399"/>
</dbReference>
<evidence type="ECO:0000256" key="2">
    <source>
        <dbReference type="ARBA" id="ARBA00004904"/>
    </source>
</evidence>
<dbReference type="GO" id="GO:0046872">
    <property type="term" value="F:metal ion binding"/>
    <property type="evidence" value="ECO:0007669"/>
    <property type="project" value="UniProtKB-KW"/>
</dbReference>
<dbReference type="InterPro" id="IPR000422">
    <property type="entry name" value="DHBP_synthase_RibB"/>
</dbReference>
<sequence>MAMSIAQHRTRTTALDAAVEALQTGRPVLALDDLNGTGIDMMILADRASTSTVAEMIREGGGFICVTVSLSDAHRLCLPPMTWDMGTSYSGPMCVAVDAAEGVTTGISARDRAVTLRTLGDRRSTPASFTRPGHVIPVLATDDNAPSRPRMIAEAGYLCTATASEAQSCPVAFTSLVSRIDPRREAGIDEARHWDLPTIRYSDLWASIISSHPAVA</sequence>
<evidence type="ECO:0000313" key="6">
    <source>
        <dbReference type="EMBL" id="TWH14920.1"/>
    </source>
</evidence>
<proteinExistence type="predicted"/>
<accession>A0A562DZ86</accession>
<dbReference type="InterPro" id="IPR017945">
    <property type="entry name" value="DHBP_synth_RibB-like_a/b_dom"/>
</dbReference>
<dbReference type="EMBL" id="VLJT01000034">
    <property type="protein sequence ID" value="TWH14920.1"/>
    <property type="molecule type" value="Genomic_DNA"/>
</dbReference>
<dbReference type="RefSeq" id="WP_145692516.1">
    <property type="nucleotide sequence ID" value="NZ_VLJT01000034.1"/>
</dbReference>
<comment type="function">
    <text evidence="1">Catalyzes the conversion of D-ribulose 5-phosphate to formate and 3,4-dihydroxy-2-butanone 4-phosphate.</text>
</comment>
<dbReference type="Proteomes" id="UP000317573">
    <property type="component" value="Unassembled WGS sequence"/>
</dbReference>
<dbReference type="EC" id="4.1.99.12" evidence="3"/>
<dbReference type="PANTHER" id="PTHR21327:SF18">
    <property type="entry name" value="3,4-DIHYDROXY-2-BUTANONE 4-PHOSPHATE SYNTHASE"/>
    <property type="match status" value="1"/>
</dbReference>
<dbReference type="Gene3D" id="3.90.870.10">
    <property type="entry name" value="DHBP synthase"/>
    <property type="match status" value="1"/>
</dbReference>
<comment type="caution">
    <text evidence="6">The sequence shown here is derived from an EMBL/GenBank/DDBJ whole genome shotgun (WGS) entry which is preliminary data.</text>
</comment>
<evidence type="ECO:0000313" key="7">
    <source>
        <dbReference type="Proteomes" id="UP000317573"/>
    </source>
</evidence>
<evidence type="ECO:0000256" key="3">
    <source>
        <dbReference type="ARBA" id="ARBA00012153"/>
    </source>
</evidence>
<dbReference type="AlphaFoldDB" id="A0A562DZ86"/>
<dbReference type="SUPFAM" id="SSF55821">
    <property type="entry name" value="YrdC/RibB"/>
    <property type="match status" value="1"/>
</dbReference>
<dbReference type="Pfam" id="PF00926">
    <property type="entry name" value="DHBP_synthase"/>
    <property type="match status" value="1"/>
</dbReference>
<dbReference type="GO" id="GO:0008686">
    <property type="term" value="F:3,4-dihydroxy-2-butanone-4-phosphate synthase activity"/>
    <property type="evidence" value="ECO:0007669"/>
    <property type="project" value="UniProtKB-EC"/>
</dbReference>
<gene>
    <name evidence="6" type="ORF">L618_003500000040</name>
</gene>
<evidence type="ECO:0000256" key="5">
    <source>
        <dbReference type="ARBA" id="ARBA00022723"/>
    </source>
</evidence>
<organism evidence="6 7">
    <name type="scientific">Rhodococcus rhodochrous J45</name>
    <dbReference type="NCBI Taxonomy" id="935266"/>
    <lineage>
        <taxon>Bacteria</taxon>
        <taxon>Bacillati</taxon>
        <taxon>Actinomycetota</taxon>
        <taxon>Actinomycetes</taxon>
        <taxon>Mycobacteriales</taxon>
        <taxon>Nocardiaceae</taxon>
        <taxon>Rhodococcus</taxon>
    </lineage>
</organism>